<evidence type="ECO:0000313" key="1">
    <source>
        <dbReference type="EMBL" id="KAF3766834.1"/>
    </source>
</evidence>
<dbReference type="GeneID" id="63837400"/>
<accession>A0A9P5CPU0</accession>
<evidence type="ECO:0000313" key="2">
    <source>
        <dbReference type="Proteomes" id="UP000803844"/>
    </source>
</evidence>
<name>A0A9P5CPU0_CRYP1</name>
<sequence length="146" mass="16820">MATEKEVPHVEQKHYMDYSELDSVRGKLLEFCDGASALQDLEWKEHMLSGVAEVTHAYLIWTFHLIQLAKRHLCMATQYMQEDASARPSGARGEYKKIPSPDSLLPQRLPRFIRTAFLLEELRLPYTCHGIQRAARSRLCLCVIFA</sequence>
<dbReference type="AlphaFoldDB" id="A0A9P5CPU0"/>
<comment type="caution">
    <text evidence="1">The sequence shown here is derived from an EMBL/GenBank/DDBJ whole genome shotgun (WGS) entry which is preliminary data.</text>
</comment>
<reference evidence="1" key="1">
    <citation type="journal article" date="2020" name="Phytopathology">
        <title>Genome sequence of the chestnut blight fungus Cryphonectria parasitica EP155: A fundamental resource for an archetypical invasive plant pathogen.</title>
        <authorList>
            <person name="Crouch J.A."/>
            <person name="Dawe A."/>
            <person name="Aerts A."/>
            <person name="Barry K."/>
            <person name="Churchill A.C.L."/>
            <person name="Grimwood J."/>
            <person name="Hillman B."/>
            <person name="Milgroom M.G."/>
            <person name="Pangilinan J."/>
            <person name="Smith M."/>
            <person name="Salamov A."/>
            <person name="Schmutz J."/>
            <person name="Yadav J."/>
            <person name="Grigoriev I.V."/>
            <person name="Nuss D."/>
        </authorList>
    </citation>
    <scope>NUCLEOTIDE SEQUENCE</scope>
    <source>
        <strain evidence="1">EP155</strain>
    </source>
</reference>
<organism evidence="1 2">
    <name type="scientific">Cryphonectria parasitica (strain ATCC 38755 / EP155)</name>
    <dbReference type="NCBI Taxonomy" id="660469"/>
    <lineage>
        <taxon>Eukaryota</taxon>
        <taxon>Fungi</taxon>
        <taxon>Dikarya</taxon>
        <taxon>Ascomycota</taxon>
        <taxon>Pezizomycotina</taxon>
        <taxon>Sordariomycetes</taxon>
        <taxon>Sordariomycetidae</taxon>
        <taxon>Diaporthales</taxon>
        <taxon>Cryphonectriaceae</taxon>
        <taxon>Cryphonectria-Endothia species complex</taxon>
        <taxon>Cryphonectria</taxon>
    </lineage>
</organism>
<dbReference type="Proteomes" id="UP000803844">
    <property type="component" value="Unassembled WGS sequence"/>
</dbReference>
<dbReference type="RefSeq" id="XP_040777795.1">
    <property type="nucleotide sequence ID" value="XM_040920271.1"/>
</dbReference>
<keyword evidence="2" id="KW-1185">Reference proteome</keyword>
<gene>
    <name evidence="1" type="ORF">M406DRAFT_327950</name>
</gene>
<proteinExistence type="predicted"/>
<dbReference type="EMBL" id="MU032346">
    <property type="protein sequence ID" value="KAF3766834.1"/>
    <property type="molecule type" value="Genomic_DNA"/>
</dbReference>
<protein>
    <submittedName>
        <fullName evidence="1">Uncharacterized protein</fullName>
    </submittedName>
</protein>